<dbReference type="OrthoDB" id="2680327at2"/>
<evidence type="ECO:0000313" key="2">
    <source>
        <dbReference type="EMBL" id="RPF49616.1"/>
    </source>
</evidence>
<proteinExistence type="predicted"/>
<dbReference type="RefSeq" id="WP_123927343.1">
    <property type="nucleotide sequence ID" value="NZ_RKRE01000001.1"/>
</dbReference>
<name>A0A3N5AWK5_9THEO</name>
<accession>A0A3N5AWK5</accession>
<sequence>MEKVLQQILEELKSLRAGQEALQKGQEAQGRRLERLEKGQETLRAEIAELRLGQEDLQNQITRLEVRLETEAFEKIGALFDGFQLHREILERIEKKIEAHDARLDLQENEITFLRSRKK</sequence>
<comment type="caution">
    <text evidence="2">The sequence shown here is derived from an EMBL/GenBank/DDBJ whole genome shotgun (WGS) entry which is preliminary data.</text>
</comment>
<evidence type="ECO:0000256" key="1">
    <source>
        <dbReference type="SAM" id="Coils"/>
    </source>
</evidence>
<organism evidence="2 3">
    <name type="scientific">Thermodesulfitimonas autotrophica</name>
    <dbReference type="NCBI Taxonomy" id="1894989"/>
    <lineage>
        <taxon>Bacteria</taxon>
        <taxon>Bacillati</taxon>
        <taxon>Bacillota</taxon>
        <taxon>Clostridia</taxon>
        <taxon>Thermoanaerobacterales</taxon>
        <taxon>Thermoanaerobacteraceae</taxon>
        <taxon>Thermodesulfitimonas</taxon>
    </lineage>
</organism>
<gene>
    <name evidence="2" type="ORF">EDD75_0435</name>
</gene>
<dbReference type="Proteomes" id="UP000282654">
    <property type="component" value="Unassembled WGS sequence"/>
</dbReference>
<protein>
    <submittedName>
        <fullName evidence="2">Uncharacterized protein</fullName>
    </submittedName>
</protein>
<keyword evidence="3" id="KW-1185">Reference proteome</keyword>
<feature type="coiled-coil region" evidence="1">
    <location>
        <begin position="33"/>
        <end position="117"/>
    </location>
</feature>
<keyword evidence="1" id="KW-0175">Coiled coil</keyword>
<dbReference type="AlphaFoldDB" id="A0A3N5AWK5"/>
<reference evidence="2 3" key="1">
    <citation type="submission" date="2018-11" db="EMBL/GenBank/DDBJ databases">
        <title>Genomic Encyclopedia of Type Strains, Phase IV (KMG-IV): sequencing the most valuable type-strain genomes for metagenomic binning, comparative biology and taxonomic classification.</title>
        <authorList>
            <person name="Goeker M."/>
        </authorList>
    </citation>
    <scope>NUCLEOTIDE SEQUENCE [LARGE SCALE GENOMIC DNA]</scope>
    <source>
        <strain evidence="2 3">DSM 102936</strain>
    </source>
</reference>
<dbReference type="EMBL" id="RKRE01000001">
    <property type="protein sequence ID" value="RPF49616.1"/>
    <property type="molecule type" value="Genomic_DNA"/>
</dbReference>
<evidence type="ECO:0000313" key="3">
    <source>
        <dbReference type="Proteomes" id="UP000282654"/>
    </source>
</evidence>